<dbReference type="SUPFAM" id="SSF52540">
    <property type="entry name" value="P-loop containing nucleoside triphosphate hydrolases"/>
    <property type="match status" value="1"/>
</dbReference>
<dbReference type="InterPro" id="IPR052736">
    <property type="entry name" value="Stf3_sulfotransferase"/>
</dbReference>
<keyword evidence="1" id="KW-1133">Transmembrane helix</keyword>
<dbReference type="Gene3D" id="3.40.50.300">
    <property type="entry name" value="P-loop containing nucleotide triphosphate hydrolases"/>
    <property type="match status" value="2"/>
</dbReference>
<keyword evidence="2" id="KW-1185">Reference proteome</keyword>
<keyword evidence="1" id="KW-0812">Transmembrane</keyword>
<feature type="transmembrane region" description="Helical" evidence="1">
    <location>
        <begin position="7"/>
        <end position="26"/>
    </location>
</feature>
<proteinExistence type="predicted"/>
<dbReference type="RefSeq" id="XP_013400428.1">
    <property type="nucleotide sequence ID" value="XM_013544974.1"/>
</dbReference>
<organism evidence="2 3">
    <name type="scientific">Lingula anatina</name>
    <name type="common">Brachiopod</name>
    <name type="synonym">Lingula unguis</name>
    <dbReference type="NCBI Taxonomy" id="7574"/>
    <lineage>
        <taxon>Eukaryota</taxon>
        <taxon>Metazoa</taxon>
        <taxon>Spiralia</taxon>
        <taxon>Lophotrochozoa</taxon>
        <taxon>Brachiopoda</taxon>
        <taxon>Linguliformea</taxon>
        <taxon>Lingulata</taxon>
        <taxon>Lingulida</taxon>
        <taxon>Linguloidea</taxon>
        <taxon>Lingulidae</taxon>
        <taxon>Lingula</taxon>
    </lineage>
</organism>
<dbReference type="KEGG" id="lak:106166415"/>
<dbReference type="GeneID" id="106166415"/>
<gene>
    <name evidence="3" type="primary">LOC106166415</name>
</gene>
<protein>
    <submittedName>
        <fullName evidence="3">Uncharacterized protein LOC106166415 isoform X1</fullName>
    </submittedName>
</protein>
<dbReference type="PANTHER" id="PTHR36451:SF1">
    <property type="entry name" value="OMEGA-HYDROXY-BETA-DIHYDROMENAQUINONE-9 SULFOTRANSFERASE STF3"/>
    <property type="match status" value="1"/>
</dbReference>
<keyword evidence="1" id="KW-0472">Membrane</keyword>
<name>A0A1S3IQT2_LINAN</name>
<sequence length="495" mass="58389">MPLLNDILIFSYYCCYCAIVLLDWLLHVVLGRRFTPLTEDSLLRDLSLNDRRLLLSDNLTGRWWYQGFTQLLKCYREDDTCSVAGRMRIEIRWKEIIKNRLAISRRLPTVDLTKCHIKEPIFIIGPTRTGTTFLQSLLYQDPLKTSPLFYELMCPVEENTDAVDAGKDPRVLMFSFFLEAAYRGKRLFKNIHNIQAKSPHECFPLFENMGIFKAYQGISGNTGPYRDWVRARTGKDPRVLMFSFLLDVALRGKRMFKYIHNVQAKSPHECFHLFDNIGIFKFYQGVIGNTGPYRDWVRARTKEEMVEAYRFHRLQLQLILLARNSASDDQHVIVKDSMHGVYLDAILAVYPDAMFIHTYRNPCKSLASVCSLFQHHTTCVFDLKDKGRDVVDDPLFHAGNEILEFRKNHPDQEHRFVDIDYEHLVRSPMDSVRQIYDKFGLDLSEQAEVKMKEYIKENPQNKYGRHHYNLEPYGLKEEEIFEKFRDYIEYFNIQY</sequence>
<dbReference type="InParanoid" id="A0A1S3IQT2"/>
<dbReference type="Pfam" id="PF13469">
    <property type="entry name" value="Sulfotransfer_3"/>
    <property type="match status" value="1"/>
</dbReference>
<dbReference type="InterPro" id="IPR027417">
    <property type="entry name" value="P-loop_NTPase"/>
</dbReference>
<evidence type="ECO:0000313" key="3">
    <source>
        <dbReference type="RefSeq" id="XP_013400428.1"/>
    </source>
</evidence>
<accession>A0A1S3IQT2</accession>
<dbReference type="AlphaFoldDB" id="A0A1S3IQT2"/>
<reference evidence="3" key="1">
    <citation type="submission" date="2025-08" db="UniProtKB">
        <authorList>
            <consortium name="RefSeq"/>
        </authorList>
    </citation>
    <scope>IDENTIFICATION</scope>
    <source>
        <tissue evidence="3">Gonads</tissue>
    </source>
</reference>
<dbReference type="Proteomes" id="UP000085678">
    <property type="component" value="Unplaced"/>
</dbReference>
<dbReference type="PANTHER" id="PTHR36451">
    <property type="entry name" value="PAPS-DEPENDENT SULFOTRANSFERASE STF3"/>
    <property type="match status" value="1"/>
</dbReference>
<dbReference type="OrthoDB" id="429813at2759"/>
<evidence type="ECO:0000313" key="2">
    <source>
        <dbReference type="Proteomes" id="UP000085678"/>
    </source>
</evidence>
<evidence type="ECO:0000256" key="1">
    <source>
        <dbReference type="SAM" id="Phobius"/>
    </source>
</evidence>